<dbReference type="GO" id="GO:0016491">
    <property type="term" value="F:oxidoreductase activity"/>
    <property type="evidence" value="ECO:0007669"/>
    <property type="project" value="UniProtKB-KW"/>
</dbReference>
<organism evidence="4 5">
    <name type="scientific">Ophiocordyceps unilateralis</name>
    <name type="common">Zombie-ant fungus</name>
    <name type="synonym">Torrubia unilateralis</name>
    <dbReference type="NCBI Taxonomy" id="268505"/>
    <lineage>
        <taxon>Eukaryota</taxon>
        <taxon>Fungi</taxon>
        <taxon>Dikarya</taxon>
        <taxon>Ascomycota</taxon>
        <taxon>Pezizomycotina</taxon>
        <taxon>Sordariomycetes</taxon>
        <taxon>Hypocreomycetidae</taxon>
        <taxon>Hypocreales</taxon>
        <taxon>Ophiocordycipitaceae</taxon>
        <taxon>Ophiocordyceps</taxon>
    </lineage>
</organism>
<dbReference type="Proteomes" id="UP000037136">
    <property type="component" value="Unassembled WGS sequence"/>
</dbReference>
<dbReference type="PROSITE" id="PS51471">
    <property type="entry name" value="FE2OG_OXY"/>
    <property type="match status" value="1"/>
</dbReference>
<dbReference type="Pfam" id="PF14226">
    <property type="entry name" value="DIOX_N"/>
    <property type="match status" value="1"/>
</dbReference>
<dbReference type="SUPFAM" id="SSF51197">
    <property type="entry name" value="Clavaminate synthase-like"/>
    <property type="match status" value="1"/>
</dbReference>
<dbReference type="Pfam" id="PF03171">
    <property type="entry name" value="2OG-FeII_Oxy"/>
    <property type="match status" value="1"/>
</dbReference>
<dbReference type="STRING" id="268505.A0A2A9PQ16"/>
<reference evidence="4 5" key="2">
    <citation type="journal article" date="2017" name="Sci. Rep.">
        <title>Ant-infecting Ophiocordyceps genomes reveal a high diversity of potential behavioral manipulation genes and a possible major role for enterotoxins.</title>
        <authorList>
            <person name="de Bekker C."/>
            <person name="Ohm R.A."/>
            <person name="Evans H.C."/>
            <person name="Brachmann A."/>
            <person name="Hughes D.P."/>
        </authorList>
    </citation>
    <scope>NUCLEOTIDE SEQUENCE [LARGE SCALE GENOMIC DNA]</scope>
    <source>
        <strain evidence="4 5">SC16a</strain>
    </source>
</reference>
<comment type="caution">
    <text evidence="4">The sequence shown here is derived from an EMBL/GenBank/DDBJ whole genome shotgun (WGS) entry which is preliminary data.</text>
</comment>
<evidence type="ECO:0000256" key="2">
    <source>
        <dbReference type="RuleBase" id="RU003682"/>
    </source>
</evidence>
<dbReference type="Gene3D" id="2.60.120.330">
    <property type="entry name" value="B-lactam Antibiotic, Isopenicillin N Synthase, Chain"/>
    <property type="match status" value="1"/>
</dbReference>
<sequence>MSPSALDTVQRVRCLDFSELHTDDSNKQKKFGRELVGYLSDVGFVKLINHGFTKDQLREVFQWNREFFSLPFAAKAKAAHPPEPNPHRGFSHVGQEKLSKVKDYEKGNRETFVNYDNKESFDQGPARDELYPNRWPDESDLPGFRTFMESFYERCHEVHQCILHALEVGLGLSPRFLQDLCNPNTAELRLNHYPRCEASMFSKGARRISEHTDFGTITLLFQDSVGGLEIEDQHMPGRYMAVPCEDTSEMIVNIGDCLQRWTNGKFRSASHRVVLPPGMQALAEERYSVAYFGKPARSQSVGTLPVFLREGEEPKYHNMTAWEYNQEKLTLTY</sequence>
<dbReference type="InterPro" id="IPR026992">
    <property type="entry name" value="DIOX_N"/>
</dbReference>
<evidence type="ECO:0000259" key="3">
    <source>
        <dbReference type="PROSITE" id="PS51471"/>
    </source>
</evidence>
<dbReference type="InterPro" id="IPR050231">
    <property type="entry name" value="Iron_ascorbate_oxido_reductase"/>
</dbReference>
<keyword evidence="2" id="KW-0479">Metal-binding</keyword>
<gene>
    <name evidence="4" type="ORF">XA68_12323</name>
</gene>
<dbReference type="PANTHER" id="PTHR47990">
    <property type="entry name" value="2-OXOGLUTARATE (2OG) AND FE(II)-DEPENDENT OXYGENASE SUPERFAMILY PROTEIN-RELATED"/>
    <property type="match status" value="1"/>
</dbReference>
<dbReference type="InterPro" id="IPR027443">
    <property type="entry name" value="IPNS-like_sf"/>
</dbReference>
<reference evidence="4 5" key="1">
    <citation type="journal article" date="2015" name="BMC Genomics">
        <title>Gene expression during zombie ant biting behavior reflects the complexity underlying fungal parasitic behavioral manipulation.</title>
        <authorList>
            <person name="de Bekker C."/>
            <person name="Ohm R.A."/>
            <person name="Loreto R.G."/>
            <person name="Sebastian A."/>
            <person name="Albert I."/>
            <person name="Merrow M."/>
            <person name="Brachmann A."/>
            <person name="Hughes D.P."/>
        </authorList>
    </citation>
    <scope>NUCLEOTIDE SEQUENCE [LARGE SCALE GENOMIC DNA]</scope>
    <source>
        <strain evidence="4 5">SC16a</strain>
    </source>
</reference>
<comment type="similarity">
    <text evidence="1 2">Belongs to the iron/ascorbate-dependent oxidoreductase family.</text>
</comment>
<dbReference type="InterPro" id="IPR044861">
    <property type="entry name" value="IPNS-like_FE2OG_OXY"/>
</dbReference>
<proteinExistence type="inferred from homology"/>
<dbReference type="GO" id="GO:0044283">
    <property type="term" value="P:small molecule biosynthetic process"/>
    <property type="evidence" value="ECO:0007669"/>
    <property type="project" value="UniProtKB-ARBA"/>
</dbReference>
<dbReference type="InterPro" id="IPR005123">
    <property type="entry name" value="Oxoglu/Fe-dep_dioxygenase_dom"/>
</dbReference>
<dbReference type="EMBL" id="LAZP02000002">
    <property type="protein sequence ID" value="PFH63359.1"/>
    <property type="molecule type" value="Genomic_DNA"/>
</dbReference>
<keyword evidence="2" id="KW-0408">Iron</keyword>
<dbReference type="GO" id="GO:0046872">
    <property type="term" value="F:metal ion binding"/>
    <property type="evidence" value="ECO:0007669"/>
    <property type="project" value="UniProtKB-KW"/>
</dbReference>
<evidence type="ECO:0000256" key="1">
    <source>
        <dbReference type="ARBA" id="ARBA00008056"/>
    </source>
</evidence>
<feature type="domain" description="Fe2OG dioxygenase" evidence="3">
    <location>
        <begin position="182"/>
        <end position="295"/>
    </location>
</feature>
<protein>
    <recommendedName>
        <fullName evidence="3">Fe2OG dioxygenase domain-containing protein</fullName>
    </recommendedName>
</protein>
<evidence type="ECO:0000313" key="5">
    <source>
        <dbReference type="Proteomes" id="UP000037136"/>
    </source>
</evidence>
<keyword evidence="5" id="KW-1185">Reference proteome</keyword>
<evidence type="ECO:0000313" key="4">
    <source>
        <dbReference type="EMBL" id="PFH63359.1"/>
    </source>
</evidence>
<keyword evidence="2" id="KW-0560">Oxidoreductase</keyword>
<dbReference type="AlphaFoldDB" id="A0A2A9PQ16"/>
<dbReference type="OrthoDB" id="288590at2759"/>
<name>A0A2A9PQ16_OPHUN</name>
<accession>A0A2A9PQ16</accession>